<evidence type="ECO:0000256" key="1">
    <source>
        <dbReference type="SAM" id="MobiDB-lite"/>
    </source>
</evidence>
<organism evidence="2 3">
    <name type="scientific">Micromonospora sicca</name>
    <dbReference type="NCBI Taxonomy" id="2202420"/>
    <lineage>
        <taxon>Bacteria</taxon>
        <taxon>Bacillati</taxon>
        <taxon>Actinomycetota</taxon>
        <taxon>Actinomycetes</taxon>
        <taxon>Micromonosporales</taxon>
        <taxon>Micromonosporaceae</taxon>
        <taxon>Micromonospora</taxon>
    </lineage>
</organism>
<comment type="caution">
    <text evidence="2">The sequence shown here is derived from an EMBL/GenBank/DDBJ whole genome shotgun (WGS) entry which is preliminary data.</text>
</comment>
<keyword evidence="3" id="KW-1185">Reference proteome</keyword>
<name>A0ABU5JAV0_9ACTN</name>
<protein>
    <submittedName>
        <fullName evidence="2">Uncharacterized protein</fullName>
    </submittedName>
</protein>
<evidence type="ECO:0000313" key="3">
    <source>
        <dbReference type="Proteomes" id="UP001290101"/>
    </source>
</evidence>
<feature type="compositionally biased region" description="Basic and acidic residues" evidence="1">
    <location>
        <begin position="7"/>
        <end position="16"/>
    </location>
</feature>
<gene>
    <name evidence="2" type="ORF">U2F25_09550</name>
</gene>
<accession>A0ABU5JAV0</accession>
<dbReference type="EMBL" id="JAXOTQ010000009">
    <property type="protein sequence ID" value="MDZ5489708.1"/>
    <property type="molecule type" value="Genomic_DNA"/>
</dbReference>
<sequence length="75" mass="7999">MRPHGTHRSDREEIRDGLFASLGQPQGGRPGIEVEQWDPTEPAADNPTDVIELGLDDAVRLSGALARLVVAGGAR</sequence>
<evidence type="ECO:0000313" key="2">
    <source>
        <dbReference type="EMBL" id="MDZ5489708.1"/>
    </source>
</evidence>
<dbReference type="RefSeq" id="WP_322439999.1">
    <property type="nucleotide sequence ID" value="NZ_JAXOTQ010000009.1"/>
</dbReference>
<dbReference type="Proteomes" id="UP001290101">
    <property type="component" value="Unassembled WGS sequence"/>
</dbReference>
<reference evidence="2 3" key="1">
    <citation type="submission" date="2023-12" db="EMBL/GenBank/DDBJ databases">
        <title>Micromonospora sp. nov., isolated from Atacama Desert.</title>
        <authorList>
            <person name="Carro L."/>
            <person name="Golinska P."/>
            <person name="Klenk H.-P."/>
            <person name="Goodfellow M."/>
        </authorList>
    </citation>
    <scope>NUCLEOTIDE SEQUENCE [LARGE SCALE GENOMIC DNA]</scope>
    <source>
        <strain evidence="2 3">4G53</strain>
    </source>
</reference>
<feature type="region of interest" description="Disordered" evidence="1">
    <location>
        <begin position="1"/>
        <end position="48"/>
    </location>
</feature>
<proteinExistence type="predicted"/>